<feature type="transmembrane region" description="Helical" evidence="1">
    <location>
        <begin position="36"/>
        <end position="53"/>
    </location>
</feature>
<dbReference type="Proteomes" id="UP000063781">
    <property type="component" value="Chromosome"/>
</dbReference>
<evidence type="ECO:0000313" key="2">
    <source>
        <dbReference type="EMBL" id="AMC93912.1"/>
    </source>
</evidence>
<proteinExistence type="predicted"/>
<dbReference type="EMBL" id="CP013213">
    <property type="protein sequence ID" value="AMC93912.1"/>
    <property type="molecule type" value="Genomic_DNA"/>
</dbReference>
<protein>
    <submittedName>
        <fullName evidence="2">Uncharacterized protein</fullName>
    </submittedName>
</protein>
<keyword evidence="1" id="KW-0472">Membrane</keyword>
<dbReference type="OrthoDB" id="2224554at2"/>
<dbReference type="RefSeq" id="WP_067633139.1">
    <property type="nucleotide sequence ID" value="NZ_CP013213.1"/>
</dbReference>
<feature type="transmembrane region" description="Helical" evidence="1">
    <location>
        <begin position="87"/>
        <end position="110"/>
    </location>
</feature>
<name>A0A0X8H0N1_9FIRM</name>
<dbReference type="KEGG" id="erl:AOC36_07915"/>
<keyword evidence="1" id="KW-1133">Transmembrane helix</keyword>
<reference evidence="2 3" key="1">
    <citation type="submission" date="2015-10" db="EMBL/GenBank/DDBJ databases">
        <title>Erysipelothrix larvae sp. LV19 isolated from the larval gut of the rhinoceros beetle, Trypoxylus dichotomus.</title>
        <authorList>
            <person name="Lim S."/>
            <person name="Kim B.-C."/>
        </authorList>
    </citation>
    <scope>NUCLEOTIDE SEQUENCE [LARGE SCALE GENOMIC DNA]</scope>
    <source>
        <strain evidence="2 3">LV19</strain>
    </source>
</reference>
<dbReference type="AlphaFoldDB" id="A0A0X8H0N1"/>
<organism evidence="2 3">
    <name type="scientific">Erysipelothrix larvae</name>
    <dbReference type="NCBI Taxonomy" id="1514105"/>
    <lineage>
        <taxon>Bacteria</taxon>
        <taxon>Bacillati</taxon>
        <taxon>Bacillota</taxon>
        <taxon>Erysipelotrichia</taxon>
        <taxon>Erysipelotrichales</taxon>
        <taxon>Erysipelotrichaceae</taxon>
        <taxon>Erysipelothrix</taxon>
    </lineage>
</organism>
<accession>A0A0X8H0N1</accession>
<sequence length="128" mass="13848">MELGLPMNYVELEQEEMMYLDGGLSFGRNWWNSRDAIAAGIDVALLLFGIWSVKGQAAKKWITNNVNSIAGAIAKYFSVSISMRKKIVATISGLAGIASLSVGYFVAWGIDAADGWFGSYGNDGYCFG</sequence>
<evidence type="ECO:0000313" key="3">
    <source>
        <dbReference type="Proteomes" id="UP000063781"/>
    </source>
</evidence>
<keyword evidence="1" id="KW-0812">Transmembrane</keyword>
<evidence type="ECO:0000256" key="1">
    <source>
        <dbReference type="SAM" id="Phobius"/>
    </source>
</evidence>
<dbReference type="STRING" id="1514105.AOC36_07915"/>
<gene>
    <name evidence="2" type="ORF">AOC36_07915</name>
</gene>
<keyword evidence="3" id="KW-1185">Reference proteome</keyword>